<gene>
    <name evidence="2" type="ORF">EHO65_18135</name>
</gene>
<dbReference type="AlphaFoldDB" id="A0A4R9GWT5"/>
<organism evidence="2 3">
    <name type="scientific">Leptospira andrefontaineae</name>
    <dbReference type="NCBI Taxonomy" id="2484976"/>
    <lineage>
        <taxon>Bacteria</taxon>
        <taxon>Pseudomonadati</taxon>
        <taxon>Spirochaetota</taxon>
        <taxon>Spirochaetia</taxon>
        <taxon>Leptospirales</taxon>
        <taxon>Leptospiraceae</taxon>
        <taxon>Leptospira</taxon>
    </lineage>
</organism>
<dbReference type="EMBL" id="RQEY01000024">
    <property type="protein sequence ID" value="TGK36225.1"/>
    <property type="molecule type" value="Genomic_DNA"/>
</dbReference>
<evidence type="ECO:0000313" key="3">
    <source>
        <dbReference type="Proteomes" id="UP000298097"/>
    </source>
</evidence>
<feature type="region of interest" description="Disordered" evidence="1">
    <location>
        <begin position="1"/>
        <end position="85"/>
    </location>
</feature>
<evidence type="ECO:0000313" key="2">
    <source>
        <dbReference type="EMBL" id="TGK36225.1"/>
    </source>
</evidence>
<dbReference type="Proteomes" id="UP000298097">
    <property type="component" value="Unassembled WGS sequence"/>
</dbReference>
<accession>A0A4R9GWT5</accession>
<sequence>MGKVNRPEQEEADQNPSPIPQELTIPEKNGNAEIHVPADGEMLSPLSERESQELTNDTPSVEQKTIPDQEKINTPPEIKDDKQETKDALKQTYRAKFHVPADGEMFVPYPTVSSPTKIIVEGGIVSIEDSELLKFLIREGWNDITVYKAAHGLQDDIPK</sequence>
<evidence type="ECO:0000256" key="1">
    <source>
        <dbReference type="SAM" id="MobiDB-lite"/>
    </source>
</evidence>
<comment type="caution">
    <text evidence="2">The sequence shown here is derived from an EMBL/GenBank/DDBJ whole genome shotgun (WGS) entry which is preliminary data.</text>
</comment>
<feature type="compositionally biased region" description="Basic and acidic residues" evidence="1">
    <location>
        <begin position="65"/>
        <end position="85"/>
    </location>
</feature>
<proteinExistence type="predicted"/>
<reference evidence="2" key="1">
    <citation type="journal article" date="2019" name="PLoS Negl. Trop. Dis.">
        <title>Revisiting the worldwide diversity of Leptospira species in the environment.</title>
        <authorList>
            <person name="Vincent A.T."/>
            <person name="Schiettekatte O."/>
            <person name="Bourhy P."/>
            <person name="Veyrier F.J."/>
            <person name="Picardeau M."/>
        </authorList>
    </citation>
    <scope>NUCLEOTIDE SEQUENCE [LARGE SCALE GENOMIC DNA]</scope>
    <source>
        <strain evidence="2">201800301</strain>
    </source>
</reference>
<dbReference type="RefSeq" id="WP_135775962.1">
    <property type="nucleotide sequence ID" value="NZ_RQEY01000024.1"/>
</dbReference>
<protein>
    <submittedName>
        <fullName evidence="2">Uncharacterized protein</fullName>
    </submittedName>
</protein>
<feature type="compositionally biased region" description="Polar residues" evidence="1">
    <location>
        <begin position="53"/>
        <end position="63"/>
    </location>
</feature>
<name>A0A4R9GWT5_9LEPT</name>
<feature type="non-terminal residue" evidence="2">
    <location>
        <position position="159"/>
    </location>
</feature>
<keyword evidence="3" id="KW-1185">Reference proteome</keyword>